<dbReference type="EMBL" id="OZ034816">
    <property type="protein sequence ID" value="CAL1377248.1"/>
    <property type="molecule type" value="Genomic_DNA"/>
</dbReference>
<feature type="domain" description="Reverse transcriptase" evidence="1">
    <location>
        <begin position="1"/>
        <end position="165"/>
    </location>
</feature>
<dbReference type="PROSITE" id="PS50878">
    <property type="entry name" value="RT_POL"/>
    <property type="match status" value="1"/>
</dbReference>
<dbReference type="InterPro" id="IPR043502">
    <property type="entry name" value="DNA/RNA_pol_sf"/>
</dbReference>
<evidence type="ECO:0000313" key="3">
    <source>
        <dbReference type="Proteomes" id="UP001497516"/>
    </source>
</evidence>
<dbReference type="SUPFAM" id="SSF56672">
    <property type="entry name" value="DNA/RNA polymerases"/>
    <property type="match status" value="1"/>
</dbReference>
<dbReference type="AlphaFoldDB" id="A0AAV2DUQ4"/>
<evidence type="ECO:0000259" key="1">
    <source>
        <dbReference type="PROSITE" id="PS50878"/>
    </source>
</evidence>
<gene>
    <name evidence="2" type="ORF">LTRI10_LOCUS18911</name>
</gene>
<dbReference type="PANTHER" id="PTHR46890:SF48">
    <property type="entry name" value="RNA-DIRECTED DNA POLYMERASE"/>
    <property type="match status" value="1"/>
</dbReference>
<name>A0AAV2DUQ4_9ROSI</name>
<dbReference type="InterPro" id="IPR000477">
    <property type="entry name" value="RT_dom"/>
</dbReference>
<accession>A0AAV2DUQ4</accession>
<keyword evidence="3" id="KW-1185">Reference proteome</keyword>
<dbReference type="PANTHER" id="PTHR46890">
    <property type="entry name" value="NON-LTR RETROLELEMENT REVERSE TRANSCRIPTASE-LIKE PROTEIN-RELATED"/>
    <property type="match status" value="1"/>
</dbReference>
<protein>
    <recommendedName>
        <fullName evidence="1">Reverse transcriptase domain-containing protein</fullName>
    </recommendedName>
</protein>
<dbReference type="Pfam" id="PF00078">
    <property type="entry name" value="RVT_1"/>
    <property type="match status" value="1"/>
</dbReference>
<proteinExistence type="predicted"/>
<evidence type="ECO:0000313" key="2">
    <source>
        <dbReference type="EMBL" id="CAL1377248.1"/>
    </source>
</evidence>
<organism evidence="2 3">
    <name type="scientific">Linum trigynum</name>
    <dbReference type="NCBI Taxonomy" id="586398"/>
    <lineage>
        <taxon>Eukaryota</taxon>
        <taxon>Viridiplantae</taxon>
        <taxon>Streptophyta</taxon>
        <taxon>Embryophyta</taxon>
        <taxon>Tracheophyta</taxon>
        <taxon>Spermatophyta</taxon>
        <taxon>Magnoliopsida</taxon>
        <taxon>eudicotyledons</taxon>
        <taxon>Gunneridae</taxon>
        <taxon>Pentapetalae</taxon>
        <taxon>rosids</taxon>
        <taxon>fabids</taxon>
        <taxon>Malpighiales</taxon>
        <taxon>Linaceae</taxon>
        <taxon>Linum</taxon>
    </lineage>
</organism>
<reference evidence="2 3" key="1">
    <citation type="submission" date="2024-04" db="EMBL/GenBank/DDBJ databases">
        <authorList>
            <person name="Fracassetti M."/>
        </authorList>
    </citation>
    <scope>NUCLEOTIDE SEQUENCE [LARGE SCALE GENOMIC DNA]</scope>
</reference>
<dbReference type="InterPro" id="IPR052343">
    <property type="entry name" value="Retrotransposon-Effector_Assoc"/>
</dbReference>
<dbReference type="Proteomes" id="UP001497516">
    <property type="component" value="Chromosome 3"/>
</dbReference>
<sequence length="191" mass="21581">MEKVYDRVEWEFLFHVMESMCAQWMKWIKACITTVRFSVLLNGNDYGYFQPQRGIRQGDPLSPLLFAFYSEALAVMISQGVAAFTLHDLKVHMSSPSLSHIFSADDSYLFLRASVPECANLLQLLVDYEMFSGQRVNLHKSVVCGSANVSEQELFSLSVFLGVAAMSPHDRYLGLPSELRGYGVGRPRHCL</sequence>